<accession>A0ABU0HXA1</accession>
<keyword evidence="1 3" id="KW-0963">Cytoplasm</keyword>
<dbReference type="InterPro" id="IPR028989">
    <property type="entry name" value="RimP_N"/>
</dbReference>
<evidence type="ECO:0000256" key="2">
    <source>
        <dbReference type="ARBA" id="ARBA00022517"/>
    </source>
</evidence>
<evidence type="ECO:0000256" key="4">
    <source>
        <dbReference type="SAM" id="MobiDB-lite"/>
    </source>
</evidence>
<dbReference type="Proteomes" id="UP001231124">
    <property type="component" value="Unassembled WGS sequence"/>
</dbReference>
<evidence type="ECO:0000259" key="5">
    <source>
        <dbReference type="Pfam" id="PF02576"/>
    </source>
</evidence>
<comment type="subcellular location">
    <subcellularLocation>
        <location evidence="3">Cytoplasm</location>
    </subcellularLocation>
</comment>
<evidence type="ECO:0000313" key="8">
    <source>
        <dbReference type="Proteomes" id="UP001231124"/>
    </source>
</evidence>
<protein>
    <recommendedName>
        <fullName evidence="3">Ribosome maturation factor RimP</fullName>
    </recommendedName>
</protein>
<keyword evidence="8" id="KW-1185">Reference proteome</keyword>
<dbReference type="InterPro" id="IPR035956">
    <property type="entry name" value="RimP_N_sf"/>
</dbReference>
<dbReference type="SUPFAM" id="SSF74942">
    <property type="entry name" value="YhbC-like, C-terminal domain"/>
    <property type="match status" value="1"/>
</dbReference>
<reference evidence="7 8" key="1">
    <citation type="submission" date="2023-07" db="EMBL/GenBank/DDBJ databases">
        <title>Genomic Encyclopedia of Type Strains, Phase IV (KMG-IV): sequencing the most valuable type-strain genomes for metagenomic binning, comparative biology and taxonomic classification.</title>
        <authorList>
            <person name="Goeker M."/>
        </authorList>
    </citation>
    <scope>NUCLEOTIDE SEQUENCE [LARGE SCALE GENOMIC DNA]</scope>
    <source>
        <strain evidence="7 8">DSM 19013</strain>
    </source>
</reference>
<dbReference type="SUPFAM" id="SSF75420">
    <property type="entry name" value="YhbC-like, N-terminal domain"/>
    <property type="match status" value="1"/>
</dbReference>
<dbReference type="InterPro" id="IPR003728">
    <property type="entry name" value="Ribosome_maturation_RimP"/>
</dbReference>
<dbReference type="CDD" id="cd01734">
    <property type="entry name" value="YlxS_C"/>
    <property type="match status" value="1"/>
</dbReference>
<feature type="region of interest" description="Disordered" evidence="4">
    <location>
        <begin position="183"/>
        <end position="288"/>
    </location>
</feature>
<name>A0ABU0HXA1_9HYPH</name>
<dbReference type="HAMAP" id="MF_01077">
    <property type="entry name" value="RimP"/>
    <property type="match status" value="1"/>
</dbReference>
<evidence type="ECO:0000313" key="7">
    <source>
        <dbReference type="EMBL" id="MDQ0446502.1"/>
    </source>
</evidence>
<gene>
    <name evidence="3" type="primary">rimP</name>
    <name evidence="7" type="ORF">QO012_000991</name>
</gene>
<dbReference type="EMBL" id="JAUSVP010000002">
    <property type="protein sequence ID" value="MDQ0446502.1"/>
    <property type="molecule type" value="Genomic_DNA"/>
</dbReference>
<dbReference type="InterPro" id="IPR028998">
    <property type="entry name" value="RimP_C"/>
</dbReference>
<feature type="compositionally biased region" description="Low complexity" evidence="4">
    <location>
        <begin position="208"/>
        <end position="261"/>
    </location>
</feature>
<dbReference type="InterPro" id="IPR036847">
    <property type="entry name" value="RimP_C_sf"/>
</dbReference>
<dbReference type="Pfam" id="PF02576">
    <property type="entry name" value="RimP_N"/>
    <property type="match status" value="1"/>
</dbReference>
<dbReference type="Gene3D" id="3.30.300.70">
    <property type="entry name" value="RimP-like superfamily, N-terminal"/>
    <property type="match status" value="1"/>
</dbReference>
<evidence type="ECO:0000256" key="1">
    <source>
        <dbReference type="ARBA" id="ARBA00022490"/>
    </source>
</evidence>
<dbReference type="RefSeq" id="WP_238201154.1">
    <property type="nucleotide sequence ID" value="NZ_BPQE01000002.1"/>
</dbReference>
<keyword evidence="2 3" id="KW-0690">Ribosome biogenesis</keyword>
<dbReference type="Pfam" id="PF17384">
    <property type="entry name" value="DUF150_C"/>
    <property type="match status" value="1"/>
</dbReference>
<feature type="domain" description="Ribosome maturation factor RimP C-terminal" evidence="6">
    <location>
        <begin position="105"/>
        <end position="177"/>
    </location>
</feature>
<comment type="similarity">
    <text evidence="3">Belongs to the RimP family.</text>
</comment>
<organism evidence="7 8">
    <name type="scientific">Methylobacterium aerolatum</name>
    <dbReference type="NCBI Taxonomy" id="418708"/>
    <lineage>
        <taxon>Bacteria</taxon>
        <taxon>Pseudomonadati</taxon>
        <taxon>Pseudomonadota</taxon>
        <taxon>Alphaproteobacteria</taxon>
        <taxon>Hyphomicrobiales</taxon>
        <taxon>Methylobacteriaceae</taxon>
        <taxon>Methylobacterium</taxon>
    </lineage>
</organism>
<proteinExistence type="inferred from homology"/>
<sequence>MADTLAEQPSDLTEPRLTGETGVGAQVARVVEGPLQGLGFRLVRVKVSAQNGCTVQIMLERPDGTCTIDDCEAASRALSPILDLDDPVGGAYNLEMSSPGIDRPLVRVSDFARWAGHDAKVELAVPLDGRKRFRGILGAPDADGKTVPIDLPDVKEGLPSRILLPLRDLAEAHLVLTDELVRESLRRGGPPDGEDEEADEAPPPAAPKPKSAGKASAQKAPARNTGGAKSAGAKSAGAKSSGAKSSGAKSSGAKPSGAKPATKTPARSGPKQPVVTKANRLKGHDEPL</sequence>
<comment type="caution">
    <text evidence="7">The sequence shown here is derived from an EMBL/GenBank/DDBJ whole genome shotgun (WGS) entry which is preliminary data.</text>
</comment>
<dbReference type="PANTHER" id="PTHR33867:SF1">
    <property type="entry name" value="RIBOSOME MATURATION FACTOR RIMP"/>
    <property type="match status" value="1"/>
</dbReference>
<evidence type="ECO:0000256" key="3">
    <source>
        <dbReference type="HAMAP-Rule" id="MF_01077"/>
    </source>
</evidence>
<evidence type="ECO:0000259" key="6">
    <source>
        <dbReference type="Pfam" id="PF17384"/>
    </source>
</evidence>
<dbReference type="NCBIfam" id="NF000932">
    <property type="entry name" value="PRK00092.2-5"/>
    <property type="match status" value="1"/>
</dbReference>
<feature type="domain" description="Ribosome maturation factor RimP N-terminal" evidence="5">
    <location>
        <begin position="31"/>
        <end position="102"/>
    </location>
</feature>
<dbReference type="PANTHER" id="PTHR33867">
    <property type="entry name" value="RIBOSOME MATURATION FACTOR RIMP"/>
    <property type="match status" value="1"/>
</dbReference>
<comment type="function">
    <text evidence="3">Required for maturation of 30S ribosomal subunits.</text>
</comment>